<dbReference type="SUPFAM" id="SSF55486">
    <property type="entry name" value="Metalloproteases ('zincins'), catalytic domain"/>
    <property type="match status" value="1"/>
</dbReference>
<feature type="active site" description="Proton donor 1" evidence="5">
    <location>
        <position position="283"/>
    </location>
</feature>
<sequence length="386" mass="44616">MMKGLWKELKPLYQKFHGYIRYRLREIYGHNNVSRSGPIPTHLLDMWGFDWSYLTYLVKPYPKKPDIQLTTTMYKKGMSVLDMVRMSEDFYVSMGLEKMVPSFWKKSLFSHKAGEKVDCTISAWDFSPGDYRIKMPCASLNEHELLTVIHEMGHIEYDMMYSKQPYVFRNGANPAFHEAVGDAVSLSARVPSYLKKVGLLPEDTPFDKDPKIAINALMTQALKNIAILPFAITIDFWRWKAFSGEITPERYNDEWWNLKLEYQGVTPPAKRTKYDFDPGANSHICNNTPYARYFIGAVLQFQFHQALCKAANHVGPLHKCSIYGSKEAGAKLRAMLEMGRSKPWQDALEVLTGQRFIDASAIKSYFQPLENWLDKQQAKIKYPVGW</sequence>
<dbReference type="GO" id="GO:0046872">
    <property type="term" value="F:metal ion binding"/>
    <property type="evidence" value="ECO:0007669"/>
    <property type="project" value="UniProtKB-KW"/>
</dbReference>
<evidence type="ECO:0000256" key="8">
    <source>
        <dbReference type="PIRSR" id="PIRSR601548-3"/>
    </source>
</evidence>
<evidence type="ECO:0000256" key="3">
    <source>
        <dbReference type="ARBA" id="ARBA00023157"/>
    </source>
</evidence>
<evidence type="ECO:0000256" key="1">
    <source>
        <dbReference type="ARBA" id="ARBA00008139"/>
    </source>
</evidence>
<feature type="binding site" evidence="10">
    <location>
        <position position="178"/>
    </location>
    <ligand>
        <name>Zn(2+)</name>
        <dbReference type="ChEBI" id="CHEBI:29105"/>
        <label>2</label>
        <note>catalytic</note>
    </ligand>
</feature>
<dbReference type="CDD" id="cd06461">
    <property type="entry name" value="M2_ACE"/>
    <property type="match status" value="1"/>
</dbReference>
<proteinExistence type="inferred from homology"/>
<evidence type="ECO:0000313" key="13">
    <source>
        <dbReference type="Proteomes" id="UP000515163"/>
    </source>
</evidence>
<feature type="binding site" evidence="10">
    <location>
        <position position="154"/>
    </location>
    <ligand>
        <name>Zn(2+)</name>
        <dbReference type="ChEBI" id="CHEBI:29105"/>
        <label>2</label>
        <note>catalytic</note>
    </ligand>
</feature>
<reference evidence="14" key="1">
    <citation type="submission" date="2025-08" db="UniProtKB">
        <authorList>
            <consortium name="RefSeq"/>
        </authorList>
    </citation>
    <scope>IDENTIFICATION</scope>
    <source>
        <tissue evidence="14">Tentacle</tissue>
    </source>
</reference>
<keyword evidence="12" id="KW-0378">Hydrolase</keyword>
<keyword evidence="12" id="KW-0645">Protease</keyword>
<keyword evidence="12" id="KW-0482">Metalloprotease</keyword>
<dbReference type="GO" id="GO:0005886">
    <property type="term" value="C:plasma membrane"/>
    <property type="evidence" value="ECO:0007669"/>
    <property type="project" value="TreeGrafter"/>
</dbReference>
<dbReference type="InterPro" id="IPR001548">
    <property type="entry name" value="Peptidase_M2"/>
</dbReference>
<dbReference type="GO" id="GO:0004180">
    <property type="term" value="F:carboxypeptidase activity"/>
    <property type="evidence" value="ECO:0007669"/>
    <property type="project" value="UniProtKB-KW"/>
</dbReference>
<feature type="active site" description="Proton acceptor 2" evidence="6">
    <location>
        <position position="151"/>
    </location>
</feature>
<protein>
    <recommendedName>
        <fullName evidence="12">Angiotensin-converting enzyme</fullName>
        <ecNumber evidence="12">3.4.-.-</ecNumber>
    </recommendedName>
</protein>
<dbReference type="GO" id="GO:0006508">
    <property type="term" value="P:proteolysis"/>
    <property type="evidence" value="ECO:0007669"/>
    <property type="project" value="UniProtKB-KW"/>
</dbReference>
<keyword evidence="4 12" id="KW-0325">Glycoprotein</keyword>
<dbReference type="Proteomes" id="UP000515163">
    <property type="component" value="Unplaced"/>
</dbReference>
<keyword evidence="13" id="KW-1185">Reference proteome</keyword>
<feature type="binding site" evidence="8">
    <location>
        <position position="150"/>
    </location>
    <ligand>
        <name>Zn(2+)</name>
        <dbReference type="ChEBI" id="CHEBI:29105"/>
        <label>1</label>
        <note>catalytic</note>
    </ligand>
</feature>
<dbReference type="PRINTS" id="PR00791">
    <property type="entry name" value="PEPDIPTASEA"/>
</dbReference>
<dbReference type="GO" id="GO:0008241">
    <property type="term" value="F:peptidyl-dipeptidase activity"/>
    <property type="evidence" value="ECO:0007669"/>
    <property type="project" value="InterPro"/>
</dbReference>
<evidence type="ECO:0000256" key="12">
    <source>
        <dbReference type="RuleBase" id="RU361144"/>
    </source>
</evidence>
<feature type="binding site" evidence="7">
    <location>
        <position position="292"/>
    </location>
    <ligand>
        <name>chloride</name>
        <dbReference type="ChEBI" id="CHEBI:17996"/>
        <label>1</label>
    </ligand>
</feature>
<evidence type="ECO:0000256" key="9">
    <source>
        <dbReference type="PIRSR" id="PIRSR601548-4"/>
    </source>
</evidence>
<comment type="similarity">
    <text evidence="1 11 12">Belongs to the peptidase M2 family.</text>
</comment>
<dbReference type="PROSITE" id="PS52011">
    <property type="entry name" value="PEPTIDASE_M2"/>
    <property type="match status" value="1"/>
</dbReference>
<evidence type="ECO:0000313" key="14">
    <source>
        <dbReference type="RefSeq" id="XP_031551164.1"/>
    </source>
</evidence>
<evidence type="ECO:0000256" key="11">
    <source>
        <dbReference type="PROSITE-ProRule" id="PRU01355"/>
    </source>
</evidence>
<dbReference type="PANTHER" id="PTHR10514">
    <property type="entry name" value="ANGIOTENSIN-CONVERTING ENZYME"/>
    <property type="match status" value="1"/>
</dbReference>
<dbReference type="GO" id="GO:0008237">
    <property type="term" value="F:metallopeptidase activity"/>
    <property type="evidence" value="ECO:0007669"/>
    <property type="project" value="UniProtKB-KW"/>
</dbReference>
<evidence type="ECO:0000256" key="10">
    <source>
        <dbReference type="PIRSR" id="PIRSR601548-8"/>
    </source>
</evidence>
<evidence type="ECO:0000256" key="6">
    <source>
        <dbReference type="PIRSR" id="PIRSR601548-11"/>
    </source>
</evidence>
<feature type="binding site" evidence="8">
    <location>
        <position position="154"/>
    </location>
    <ligand>
        <name>Zn(2+)</name>
        <dbReference type="ChEBI" id="CHEBI:29105"/>
        <label>1</label>
        <note>catalytic</note>
    </ligand>
</feature>
<feature type="binding site" evidence="10">
    <location>
        <position position="150"/>
    </location>
    <ligand>
        <name>Zn(2+)</name>
        <dbReference type="ChEBI" id="CHEBI:29105"/>
        <label>2</label>
        <note>catalytic</note>
    </ligand>
</feature>
<feature type="disulfide bond" evidence="9">
    <location>
        <begin position="119"/>
        <end position="137"/>
    </location>
</feature>
<keyword evidence="12" id="KW-0121">Carboxypeptidase</keyword>
<dbReference type="PANTHER" id="PTHR10514:SF27">
    <property type="entry name" value="ANGIOTENSIN-CONVERTING ENZYME"/>
    <property type="match status" value="1"/>
</dbReference>
<keyword evidence="8 12" id="KW-0479">Metal-binding</keyword>
<evidence type="ECO:0000256" key="4">
    <source>
        <dbReference type="ARBA" id="ARBA00023180"/>
    </source>
</evidence>
<organism evidence="13 14">
    <name type="scientific">Actinia tenebrosa</name>
    <name type="common">Australian red waratah sea anemone</name>
    <dbReference type="NCBI Taxonomy" id="6105"/>
    <lineage>
        <taxon>Eukaryota</taxon>
        <taxon>Metazoa</taxon>
        <taxon>Cnidaria</taxon>
        <taxon>Anthozoa</taxon>
        <taxon>Hexacorallia</taxon>
        <taxon>Actiniaria</taxon>
        <taxon>Actiniidae</taxon>
        <taxon>Actinia</taxon>
    </lineage>
</organism>
<keyword evidence="2" id="KW-0732">Signal</keyword>
<comment type="cofactor">
    <cofactor evidence="12">
        <name>Zn(2+)</name>
        <dbReference type="ChEBI" id="CHEBI:29105"/>
    </cofactor>
    <text evidence="12">Binds 1 zinc ion per subunit.</text>
</comment>
<gene>
    <name evidence="14" type="primary">LOC116288504</name>
</gene>
<dbReference type="RefSeq" id="XP_031551164.1">
    <property type="nucleotide sequence ID" value="XM_031695304.1"/>
</dbReference>
<dbReference type="GeneID" id="116288504"/>
<feature type="binding site" evidence="8">
    <location>
        <position position="178"/>
    </location>
    <ligand>
        <name>Zn(2+)</name>
        <dbReference type="ChEBI" id="CHEBI:29105"/>
        <label>1</label>
        <note>catalytic</note>
    </ligand>
</feature>
<dbReference type="InParanoid" id="A0A6P8H483"/>
<dbReference type="AlphaFoldDB" id="A0A6P8H483"/>
<dbReference type="KEGG" id="aten:116288504"/>
<dbReference type="OrthoDB" id="10029630at2759"/>
<feature type="active site" description="Proton acceptor 1" evidence="5">
    <location>
        <position position="151"/>
    </location>
</feature>
<dbReference type="Pfam" id="PF01401">
    <property type="entry name" value="Peptidase_M2"/>
    <property type="match status" value="1"/>
</dbReference>
<dbReference type="Gene3D" id="1.10.1370.30">
    <property type="match status" value="1"/>
</dbReference>
<dbReference type="EC" id="3.4.-.-" evidence="12"/>
<keyword evidence="8 12" id="KW-0862">Zinc</keyword>
<evidence type="ECO:0000256" key="2">
    <source>
        <dbReference type="ARBA" id="ARBA00022729"/>
    </source>
</evidence>
<evidence type="ECO:0000256" key="5">
    <source>
        <dbReference type="PIRSR" id="PIRSR601548-1"/>
    </source>
</evidence>
<evidence type="ECO:0000256" key="7">
    <source>
        <dbReference type="PIRSR" id="PIRSR601548-2"/>
    </source>
</evidence>
<comment type="caution">
    <text evidence="11">Lacks conserved residue(s) required for the propagation of feature annotation.</text>
</comment>
<accession>A0A6P8H483</accession>
<feature type="disulfide bond" evidence="9">
    <location>
        <begin position="308"/>
        <end position="320"/>
    </location>
</feature>
<name>A0A6P8H483_ACTTE</name>
<dbReference type="FunFam" id="1.10.1370.30:FF:000005">
    <property type="entry name" value="Angiotensin-converting enzyme"/>
    <property type="match status" value="1"/>
</dbReference>
<keyword evidence="3 9" id="KW-1015">Disulfide bond</keyword>
<feature type="active site" description="Proton donor 2" evidence="6">
    <location>
        <position position="283"/>
    </location>
</feature>